<evidence type="ECO:0000256" key="1">
    <source>
        <dbReference type="ARBA" id="ARBA00001961"/>
    </source>
</evidence>
<keyword evidence="8" id="KW-1185">Reference proteome</keyword>
<dbReference type="GO" id="GO:0005506">
    <property type="term" value="F:iron ion binding"/>
    <property type="evidence" value="ECO:0007669"/>
    <property type="project" value="InterPro"/>
</dbReference>
<dbReference type="PANTHER" id="PTHR10869">
    <property type="entry name" value="PROLYL 4-HYDROXYLASE ALPHA SUBUNIT"/>
    <property type="match status" value="1"/>
</dbReference>
<keyword evidence="2" id="KW-0479">Metal-binding</keyword>
<dbReference type="Gene3D" id="2.60.120.620">
    <property type="entry name" value="q2cbj1_9rhob like domain"/>
    <property type="match status" value="1"/>
</dbReference>
<dbReference type="InterPro" id="IPR006620">
    <property type="entry name" value="Pro_4_hyd_alph"/>
</dbReference>
<evidence type="ECO:0000256" key="5">
    <source>
        <dbReference type="ARBA" id="ARBA00023004"/>
    </source>
</evidence>
<evidence type="ECO:0000256" key="4">
    <source>
        <dbReference type="ARBA" id="ARBA00023002"/>
    </source>
</evidence>
<dbReference type="SMART" id="SM00702">
    <property type="entry name" value="P4Hc"/>
    <property type="match status" value="1"/>
</dbReference>
<dbReference type="InterPro" id="IPR044862">
    <property type="entry name" value="Pro_4_hyd_alph_FE2OG_OXY"/>
</dbReference>
<evidence type="ECO:0000259" key="6">
    <source>
        <dbReference type="SMART" id="SM00702"/>
    </source>
</evidence>
<protein>
    <recommendedName>
        <fullName evidence="6">Prolyl 4-hydroxylase alpha subunit domain-containing protein</fullName>
    </recommendedName>
</protein>
<evidence type="ECO:0000256" key="2">
    <source>
        <dbReference type="ARBA" id="ARBA00022723"/>
    </source>
</evidence>
<sequence>MNLINSAGLASFLPEFDLPPRLSSFPFVHTTPATAESTAYVCKPATYRTQIVSLDPLLIYIHSFLRPSEIESLLNTGDGLFKPSTVTKQGRKVGSLERTSSTAGLPLEDPVVHCVLGRAAEFMGTVMRDGVDEMGPPQLVRYTAGQKFDMHHDWYPQPQWAYDGSPRQFNRVASFFAILQDNCTDGETYFPHVGPPAQEQDTVVGARADGPRAWSQSDPIWRHHESGGLAFRPIMGNALFWINLRSDGTGHEKTVHAGLPVGNGLKTAMNIWPRQFYAVN</sequence>
<evidence type="ECO:0000256" key="3">
    <source>
        <dbReference type="ARBA" id="ARBA00022964"/>
    </source>
</evidence>
<comment type="cofactor">
    <cofactor evidence="1">
        <name>L-ascorbate</name>
        <dbReference type="ChEBI" id="CHEBI:38290"/>
    </cofactor>
</comment>
<organism evidence="7 8">
    <name type="scientific">Phomopsis amygdali</name>
    <name type="common">Fusicoccum amygdali</name>
    <dbReference type="NCBI Taxonomy" id="1214568"/>
    <lineage>
        <taxon>Eukaryota</taxon>
        <taxon>Fungi</taxon>
        <taxon>Dikarya</taxon>
        <taxon>Ascomycota</taxon>
        <taxon>Pezizomycotina</taxon>
        <taxon>Sordariomycetes</taxon>
        <taxon>Sordariomycetidae</taxon>
        <taxon>Diaporthales</taxon>
        <taxon>Diaporthaceae</taxon>
        <taxon>Diaporthe</taxon>
    </lineage>
</organism>
<reference evidence="7" key="1">
    <citation type="submission" date="2023-06" db="EMBL/GenBank/DDBJ databases">
        <authorList>
            <person name="Noh H."/>
        </authorList>
    </citation>
    <scope>NUCLEOTIDE SEQUENCE</scope>
    <source>
        <strain evidence="7">DUCC20226</strain>
    </source>
</reference>
<dbReference type="AlphaFoldDB" id="A0AAD9VXZ0"/>
<evidence type="ECO:0000313" key="8">
    <source>
        <dbReference type="Proteomes" id="UP001265746"/>
    </source>
</evidence>
<evidence type="ECO:0000313" key="7">
    <source>
        <dbReference type="EMBL" id="KAK2598842.1"/>
    </source>
</evidence>
<dbReference type="Pfam" id="PF13640">
    <property type="entry name" value="2OG-FeII_Oxy_3"/>
    <property type="match status" value="1"/>
</dbReference>
<name>A0AAD9VXZ0_PHOAM</name>
<keyword evidence="3" id="KW-0223">Dioxygenase</keyword>
<comment type="caution">
    <text evidence="7">The sequence shown here is derived from an EMBL/GenBank/DDBJ whole genome shotgun (WGS) entry which is preliminary data.</text>
</comment>
<dbReference type="Proteomes" id="UP001265746">
    <property type="component" value="Unassembled WGS sequence"/>
</dbReference>
<dbReference type="GO" id="GO:0005783">
    <property type="term" value="C:endoplasmic reticulum"/>
    <property type="evidence" value="ECO:0007669"/>
    <property type="project" value="TreeGrafter"/>
</dbReference>
<keyword evidence="4" id="KW-0560">Oxidoreductase</keyword>
<dbReference type="InterPro" id="IPR045054">
    <property type="entry name" value="P4HA-like"/>
</dbReference>
<proteinExistence type="predicted"/>
<dbReference type="PANTHER" id="PTHR10869:SF242">
    <property type="entry name" value="PROLYL 4-HYDROXYLASE ALPHA SUBUNIT DOMAIN-CONTAINING PROTEIN"/>
    <property type="match status" value="1"/>
</dbReference>
<keyword evidence="5" id="KW-0408">Iron</keyword>
<gene>
    <name evidence="7" type="ORF">N8I77_012227</name>
</gene>
<accession>A0AAD9VXZ0</accession>
<dbReference type="GO" id="GO:0004656">
    <property type="term" value="F:procollagen-proline 4-dioxygenase activity"/>
    <property type="evidence" value="ECO:0007669"/>
    <property type="project" value="TreeGrafter"/>
</dbReference>
<dbReference type="GO" id="GO:0031418">
    <property type="term" value="F:L-ascorbic acid binding"/>
    <property type="evidence" value="ECO:0007669"/>
    <property type="project" value="InterPro"/>
</dbReference>
<dbReference type="EMBL" id="JAUJFL010000008">
    <property type="protein sequence ID" value="KAK2598842.1"/>
    <property type="molecule type" value="Genomic_DNA"/>
</dbReference>
<feature type="domain" description="Prolyl 4-hydroxylase alpha subunit" evidence="6">
    <location>
        <begin position="56"/>
        <end position="274"/>
    </location>
</feature>